<name>A0A9I9EL93_CUCME</name>
<dbReference type="Gramene" id="MELO3C035297.2.1">
    <property type="protein sequence ID" value="MELO3C035297.2.1"/>
    <property type="gene ID" value="MELO3C035297.2"/>
</dbReference>
<dbReference type="InterPro" id="IPR011598">
    <property type="entry name" value="bHLH_dom"/>
</dbReference>
<reference evidence="6" key="1">
    <citation type="submission" date="2023-03" db="UniProtKB">
        <authorList>
            <consortium name="EnsemblPlants"/>
        </authorList>
    </citation>
    <scope>IDENTIFICATION</scope>
</reference>
<sequence length="45" mass="5600">RERERQRRQEIDALYMSLRTLLSLEFIKVICGTVHRGRDRRREKK</sequence>
<evidence type="ECO:0000256" key="2">
    <source>
        <dbReference type="ARBA" id="ARBA00023015"/>
    </source>
</evidence>
<proteinExistence type="predicted"/>
<comment type="subcellular location">
    <subcellularLocation>
        <location evidence="1">Nucleus</location>
    </subcellularLocation>
</comment>
<organism evidence="6">
    <name type="scientific">Cucumis melo</name>
    <name type="common">Muskmelon</name>
    <dbReference type="NCBI Taxonomy" id="3656"/>
    <lineage>
        <taxon>Eukaryota</taxon>
        <taxon>Viridiplantae</taxon>
        <taxon>Streptophyta</taxon>
        <taxon>Embryophyta</taxon>
        <taxon>Tracheophyta</taxon>
        <taxon>Spermatophyta</taxon>
        <taxon>Magnoliopsida</taxon>
        <taxon>eudicotyledons</taxon>
        <taxon>Gunneridae</taxon>
        <taxon>Pentapetalae</taxon>
        <taxon>rosids</taxon>
        <taxon>fabids</taxon>
        <taxon>Cucurbitales</taxon>
        <taxon>Cucurbitaceae</taxon>
        <taxon>Benincaseae</taxon>
        <taxon>Cucumis</taxon>
    </lineage>
</organism>
<evidence type="ECO:0000313" key="6">
    <source>
        <dbReference type="EnsemblPlants" id="MELO3C035297.2.1"/>
    </source>
</evidence>
<dbReference type="Pfam" id="PF00010">
    <property type="entry name" value="HLH"/>
    <property type="match status" value="1"/>
</dbReference>
<feature type="domain" description="BHLH" evidence="5">
    <location>
        <begin position="2"/>
        <end position="42"/>
    </location>
</feature>
<dbReference type="GO" id="GO:0005634">
    <property type="term" value="C:nucleus"/>
    <property type="evidence" value="ECO:0007669"/>
    <property type="project" value="UniProtKB-SubCell"/>
</dbReference>
<dbReference type="GO" id="GO:0046983">
    <property type="term" value="F:protein dimerization activity"/>
    <property type="evidence" value="ECO:0007669"/>
    <property type="project" value="InterPro"/>
</dbReference>
<keyword evidence="4" id="KW-0539">Nucleus</keyword>
<evidence type="ECO:0000256" key="4">
    <source>
        <dbReference type="ARBA" id="ARBA00023242"/>
    </source>
</evidence>
<dbReference type="EnsemblPlants" id="MELO3C035297.2.1">
    <property type="protein sequence ID" value="MELO3C035297.2.1"/>
    <property type="gene ID" value="MELO3C035297.2"/>
</dbReference>
<accession>A0A9I9EL93</accession>
<dbReference type="AlphaFoldDB" id="A0A9I9EL93"/>
<protein>
    <recommendedName>
        <fullName evidence="5">BHLH domain-containing protein</fullName>
    </recommendedName>
</protein>
<evidence type="ECO:0000256" key="3">
    <source>
        <dbReference type="ARBA" id="ARBA00023163"/>
    </source>
</evidence>
<keyword evidence="3" id="KW-0804">Transcription</keyword>
<evidence type="ECO:0000256" key="1">
    <source>
        <dbReference type="ARBA" id="ARBA00004123"/>
    </source>
</evidence>
<evidence type="ECO:0000259" key="5">
    <source>
        <dbReference type="Pfam" id="PF00010"/>
    </source>
</evidence>
<keyword evidence="2" id="KW-0805">Transcription regulation</keyword>